<keyword evidence="3 8" id="KW-0489">Methyltransferase</keyword>
<dbReference type="InterPro" id="IPR036217">
    <property type="entry name" value="MethylDNA_cys_MeTrfase_DNAb"/>
</dbReference>
<keyword evidence="11" id="KW-1185">Reference proteome</keyword>
<dbReference type="InterPro" id="IPR036631">
    <property type="entry name" value="MGMT_N_sf"/>
</dbReference>
<gene>
    <name evidence="10" type="primary">ogt_1</name>
    <name evidence="10" type="ORF">LuPra_03119</name>
</gene>
<dbReference type="InterPro" id="IPR014048">
    <property type="entry name" value="MethylDNA_cys_MeTrfase_DNA-bd"/>
</dbReference>
<comment type="miscellaneous">
    <text evidence="8">This enzyme catalyzes only one turnover and therefore is not strictly catalytic. According to one definition, an enzyme is a biocatalyst that acts repeatedly and over many reaction cycles.</text>
</comment>
<dbReference type="InterPro" id="IPR036388">
    <property type="entry name" value="WH-like_DNA-bd_sf"/>
</dbReference>
<comment type="catalytic activity">
    <reaction evidence="1 8">
        <text>a 4-O-methyl-thymidine in DNA + L-cysteinyl-[protein] = a thymidine in DNA + S-methyl-L-cysteinyl-[protein]</text>
        <dbReference type="Rhea" id="RHEA:53428"/>
        <dbReference type="Rhea" id="RHEA-COMP:10131"/>
        <dbReference type="Rhea" id="RHEA-COMP:10132"/>
        <dbReference type="Rhea" id="RHEA-COMP:13555"/>
        <dbReference type="Rhea" id="RHEA-COMP:13556"/>
        <dbReference type="ChEBI" id="CHEBI:29950"/>
        <dbReference type="ChEBI" id="CHEBI:82612"/>
        <dbReference type="ChEBI" id="CHEBI:137386"/>
        <dbReference type="ChEBI" id="CHEBI:137387"/>
        <dbReference type="EC" id="2.1.1.63"/>
    </reaction>
</comment>
<organism evidence="10 11">
    <name type="scientific">Luteitalea pratensis</name>
    <dbReference type="NCBI Taxonomy" id="1855912"/>
    <lineage>
        <taxon>Bacteria</taxon>
        <taxon>Pseudomonadati</taxon>
        <taxon>Acidobacteriota</taxon>
        <taxon>Vicinamibacteria</taxon>
        <taxon>Vicinamibacterales</taxon>
        <taxon>Vicinamibacteraceae</taxon>
        <taxon>Luteitalea</taxon>
    </lineage>
</organism>
<evidence type="ECO:0000256" key="6">
    <source>
        <dbReference type="ARBA" id="ARBA00023204"/>
    </source>
</evidence>
<evidence type="ECO:0000256" key="8">
    <source>
        <dbReference type="HAMAP-Rule" id="MF_00772"/>
    </source>
</evidence>
<dbReference type="HAMAP" id="MF_00772">
    <property type="entry name" value="OGT"/>
    <property type="match status" value="1"/>
</dbReference>
<dbReference type="InterPro" id="IPR023546">
    <property type="entry name" value="MGMT"/>
</dbReference>
<feature type="active site" description="Nucleophile; methyl group acceptor" evidence="8">
    <location>
        <position position="140"/>
    </location>
</feature>
<evidence type="ECO:0000256" key="4">
    <source>
        <dbReference type="ARBA" id="ARBA00022679"/>
    </source>
</evidence>
<feature type="domain" description="Methylated-DNA-[protein]-cysteine S-methyltransferase DNA binding" evidence="9">
    <location>
        <begin position="89"/>
        <end position="168"/>
    </location>
</feature>
<keyword evidence="4 8" id="KW-0808">Transferase</keyword>
<dbReference type="PANTHER" id="PTHR10815:SF5">
    <property type="entry name" value="METHYLATED-DNA--PROTEIN-CYSTEINE METHYLTRANSFERASE"/>
    <property type="match status" value="1"/>
</dbReference>
<dbReference type="PATRIC" id="fig|1813736.3.peg.3320"/>
<protein>
    <recommendedName>
        <fullName evidence="8">Methylated-DNA--protein-cysteine methyltransferase</fullName>
        <ecNumber evidence="8">2.1.1.63</ecNumber>
    </recommendedName>
    <alternativeName>
        <fullName evidence="8">6-O-methylguanine-DNA methyltransferase</fullName>
        <shortName evidence="8">MGMT</shortName>
    </alternativeName>
    <alternativeName>
        <fullName evidence="8">O-6-methylguanine-DNA-alkyltransferase</fullName>
    </alternativeName>
</protein>
<dbReference type="AlphaFoldDB" id="A0A143PMS6"/>
<dbReference type="GO" id="GO:0005737">
    <property type="term" value="C:cytoplasm"/>
    <property type="evidence" value="ECO:0007669"/>
    <property type="project" value="UniProtKB-SubCell"/>
</dbReference>
<dbReference type="Gene3D" id="1.10.10.10">
    <property type="entry name" value="Winged helix-like DNA-binding domain superfamily/Winged helix DNA-binding domain"/>
    <property type="match status" value="1"/>
</dbReference>
<evidence type="ECO:0000256" key="2">
    <source>
        <dbReference type="ARBA" id="ARBA00022490"/>
    </source>
</evidence>
<evidence type="ECO:0000256" key="1">
    <source>
        <dbReference type="ARBA" id="ARBA00001286"/>
    </source>
</evidence>
<dbReference type="PROSITE" id="PS00374">
    <property type="entry name" value="MGMT"/>
    <property type="match status" value="1"/>
</dbReference>
<dbReference type="Proteomes" id="UP000076079">
    <property type="component" value="Chromosome"/>
</dbReference>
<keyword evidence="2 8" id="KW-0963">Cytoplasm</keyword>
<accession>A0A143PMS6</accession>
<dbReference type="Pfam" id="PF01035">
    <property type="entry name" value="DNA_binding_1"/>
    <property type="match status" value="1"/>
</dbReference>
<dbReference type="FunFam" id="1.10.10.10:FF:000337">
    <property type="entry name" value="Methylated-DNA--protein-cysteine methyltransferase"/>
    <property type="match status" value="1"/>
</dbReference>
<dbReference type="GO" id="GO:0032259">
    <property type="term" value="P:methylation"/>
    <property type="evidence" value="ECO:0007669"/>
    <property type="project" value="UniProtKB-KW"/>
</dbReference>
<evidence type="ECO:0000256" key="7">
    <source>
        <dbReference type="ARBA" id="ARBA00049348"/>
    </source>
</evidence>
<dbReference type="EC" id="2.1.1.63" evidence="8"/>
<comment type="similarity">
    <text evidence="8">Belongs to the MGMT family.</text>
</comment>
<evidence type="ECO:0000313" key="11">
    <source>
        <dbReference type="Proteomes" id="UP000076079"/>
    </source>
</evidence>
<keyword evidence="5 8" id="KW-0227">DNA damage</keyword>
<dbReference type="KEGG" id="abac:LuPra_03119"/>
<dbReference type="PANTHER" id="PTHR10815">
    <property type="entry name" value="METHYLATED-DNA--PROTEIN-CYSTEINE METHYLTRANSFERASE"/>
    <property type="match status" value="1"/>
</dbReference>
<reference evidence="11" key="2">
    <citation type="submission" date="2016-04" db="EMBL/GenBank/DDBJ databases">
        <title>First Complete Genome Sequence of a Subdivision 6 Acidobacterium.</title>
        <authorList>
            <person name="Huang S."/>
            <person name="Vieira S."/>
            <person name="Bunk B."/>
            <person name="Riedel T."/>
            <person name="Sproeer C."/>
            <person name="Overmann J."/>
        </authorList>
    </citation>
    <scope>NUCLEOTIDE SEQUENCE [LARGE SCALE GENOMIC DNA]</scope>
    <source>
        <strain evidence="11">DSM 100886 HEG_-6_39</strain>
    </source>
</reference>
<dbReference type="GO" id="GO:0006307">
    <property type="term" value="P:DNA alkylation repair"/>
    <property type="evidence" value="ECO:0007669"/>
    <property type="project" value="UniProtKB-UniRule"/>
</dbReference>
<dbReference type="OrthoDB" id="9802228at2"/>
<comment type="function">
    <text evidence="8">Involved in the cellular defense against the biological effects of O6-methylguanine (O6-MeG) and O4-methylthymine (O4-MeT) in DNA. Repairs the methylated nucleobase in DNA by stoichiometrically transferring the methyl group to a cysteine residue in the enzyme. This is a suicide reaction: the enzyme is irreversibly inactivated.</text>
</comment>
<sequence>MTEPIVLHVGRIETPIGELLVAVTDEGRLVATYFAPPDDPQALLARAAGSAVRMRAHADPAGCCTALRAYFAGHLDAIETLPAAPVGTPFQREVWSALRMIPCGSTTSYGALARQLGRPAASRAVGLANGANPVSIVIPCHRVIGANGSLTGYGGGLDRKRWLLAHETRGAAPRLF</sequence>
<name>A0A143PMS6_LUTPR</name>
<comment type="catalytic activity">
    <reaction evidence="7 8">
        <text>a 6-O-methyl-2'-deoxyguanosine in DNA + L-cysteinyl-[protein] = S-methyl-L-cysteinyl-[protein] + a 2'-deoxyguanosine in DNA</text>
        <dbReference type="Rhea" id="RHEA:24000"/>
        <dbReference type="Rhea" id="RHEA-COMP:10131"/>
        <dbReference type="Rhea" id="RHEA-COMP:10132"/>
        <dbReference type="Rhea" id="RHEA-COMP:11367"/>
        <dbReference type="Rhea" id="RHEA-COMP:11368"/>
        <dbReference type="ChEBI" id="CHEBI:29950"/>
        <dbReference type="ChEBI" id="CHEBI:82612"/>
        <dbReference type="ChEBI" id="CHEBI:85445"/>
        <dbReference type="ChEBI" id="CHEBI:85448"/>
        <dbReference type="EC" id="2.1.1.63"/>
    </reaction>
</comment>
<dbReference type="SUPFAM" id="SSF46767">
    <property type="entry name" value="Methylated DNA-protein cysteine methyltransferase, C-terminal domain"/>
    <property type="match status" value="1"/>
</dbReference>
<dbReference type="CDD" id="cd06445">
    <property type="entry name" value="ATase"/>
    <property type="match status" value="1"/>
</dbReference>
<dbReference type="SUPFAM" id="SSF53155">
    <property type="entry name" value="Methylated DNA-protein cysteine methyltransferase domain"/>
    <property type="match status" value="1"/>
</dbReference>
<keyword evidence="6 8" id="KW-0234">DNA repair</keyword>
<proteinExistence type="inferred from homology"/>
<evidence type="ECO:0000256" key="3">
    <source>
        <dbReference type="ARBA" id="ARBA00022603"/>
    </source>
</evidence>
<evidence type="ECO:0000256" key="5">
    <source>
        <dbReference type="ARBA" id="ARBA00022763"/>
    </source>
</evidence>
<dbReference type="NCBIfam" id="TIGR00589">
    <property type="entry name" value="ogt"/>
    <property type="match status" value="1"/>
</dbReference>
<dbReference type="InterPro" id="IPR001497">
    <property type="entry name" value="MethylDNA_cys_MeTrfase_AS"/>
</dbReference>
<dbReference type="GO" id="GO:0003908">
    <property type="term" value="F:methylated-DNA-[protein]-cysteine S-methyltransferase activity"/>
    <property type="evidence" value="ECO:0007669"/>
    <property type="project" value="UniProtKB-UniRule"/>
</dbReference>
<dbReference type="RefSeq" id="WP_110171594.1">
    <property type="nucleotide sequence ID" value="NZ_CP015136.1"/>
</dbReference>
<comment type="subcellular location">
    <subcellularLocation>
        <location evidence="8">Cytoplasm</location>
    </subcellularLocation>
</comment>
<evidence type="ECO:0000313" key="10">
    <source>
        <dbReference type="EMBL" id="AMY09892.1"/>
    </source>
</evidence>
<dbReference type="STRING" id="1855912.LuPra_03119"/>
<reference evidence="10 11" key="1">
    <citation type="journal article" date="2016" name="Genome Announc.">
        <title>First Complete Genome Sequence of a Subdivision 6 Acidobacterium Strain.</title>
        <authorList>
            <person name="Huang S."/>
            <person name="Vieira S."/>
            <person name="Bunk B."/>
            <person name="Riedel T."/>
            <person name="Sproer C."/>
            <person name="Overmann J."/>
        </authorList>
    </citation>
    <scope>NUCLEOTIDE SEQUENCE [LARGE SCALE GENOMIC DNA]</scope>
    <source>
        <strain evidence="11">DSM 100886 HEG_-6_39</strain>
    </source>
</reference>
<evidence type="ECO:0000259" key="9">
    <source>
        <dbReference type="Pfam" id="PF01035"/>
    </source>
</evidence>
<dbReference type="EMBL" id="CP015136">
    <property type="protein sequence ID" value="AMY09892.1"/>
    <property type="molecule type" value="Genomic_DNA"/>
</dbReference>